<keyword evidence="8" id="KW-1185">Reference proteome</keyword>
<evidence type="ECO:0000256" key="1">
    <source>
        <dbReference type="ARBA" id="ARBA00022598"/>
    </source>
</evidence>
<evidence type="ECO:0000256" key="2">
    <source>
        <dbReference type="ARBA" id="ARBA00022741"/>
    </source>
</evidence>
<dbReference type="SUPFAM" id="SSF55681">
    <property type="entry name" value="Class II aaRS and biotin synthetases"/>
    <property type="match status" value="1"/>
</dbReference>
<sequence>MQFSVFAMAVSRMAVTPRALQLSPGVLPQAKRPACGPAGGSRAAAGAGGVAFLAAASGGAVGMRAWRPRHSTLRRLQLQRRGTFFSRVQRRAVVTVARPDELKGAKTDDHYNVPASVVDKLGADLLLRKKHPIGVLWQAMQEYFKASNPEMVFYDREDPIVNTVDNFDKLRLPPGHPGRSPSDTYYVNKDTVLRTHTSAHQCKHMAEFPEVTSFLCAGDVYRRDEIDASHYPVFHQCE</sequence>
<reference evidence="7" key="1">
    <citation type="submission" date="2023-10" db="EMBL/GenBank/DDBJ databases">
        <authorList>
            <person name="Chen Y."/>
            <person name="Shah S."/>
            <person name="Dougan E. K."/>
            <person name="Thang M."/>
            <person name="Chan C."/>
        </authorList>
    </citation>
    <scope>NUCLEOTIDE SEQUENCE [LARGE SCALE GENOMIC DNA]</scope>
</reference>
<name>A0ABN9SQX1_9DINO</name>
<comment type="caution">
    <text evidence="7">The sequence shown here is derived from an EMBL/GenBank/DDBJ whole genome shotgun (WGS) entry which is preliminary data.</text>
</comment>
<evidence type="ECO:0000256" key="3">
    <source>
        <dbReference type="ARBA" id="ARBA00022840"/>
    </source>
</evidence>
<dbReference type="EMBL" id="CAUYUJ010012603">
    <property type="protein sequence ID" value="CAK0834270.1"/>
    <property type="molecule type" value="Genomic_DNA"/>
</dbReference>
<dbReference type="Proteomes" id="UP001189429">
    <property type="component" value="Unassembled WGS sequence"/>
</dbReference>
<keyword evidence="2" id="KW-0547">Nucleotide-binding</keyword>
<dbReference type="Gene3D" id="3.30.930.10">
    <property type="entry name" value="Bira Bifunctional Protein, Domain 2"/>
    <property type="match status" value="1"/>
</dbReference>
<evidence type="ECO:0000256" key="4">
    <source>
        <dbReference type="ARBA" id="ARBA00022917"/>
    </source>
</evidence>
<protein>
    <recommendedName>
        <fullName evidence="6">Phenylalanyl-tRNA synthetase domain-containing protein</fullName>
    </recommendedName>
</protein>
<accession>A0ABN9SQX1</accession>
<evidence type="ECO:0000313" key="8">
    <source>
        <dbReference type="Proteomes" id="UP001189429"/>
    </source>
</evidence>
<evidence type="ECO:0000313" key="7">
    <source>
        <dbReference type="EMBL" id="CAK0834270.1"/>
    </source>
</evidence>
<keyword evidence="4" id="KW-0648">Protein biosynthesis</keyword>
<evidence type="ECO:0000256" key="5">
    <source>
        <dbReference type="ARBA" id="ARBA00023146"/>
    </source>
</evidence>
<feature type="domain" description="Phenylalanyl-tRNA synthetase" evidence="6">
    <location>
        <begin position="129"/>
        <end position="238"/>
    </location>
</feature>
<keyword evidence="3" id="KW-0067">ATP-binding</keyword>
<dbReference type="InterPro" id="IPR045864">
    <property type="entry name" value="aa-tRNA-synth_II/BPL/LPL"/>
</dbReference>
<evidence type="ECO:0000259" key="6">
    <source>
        <dbReference type="Pfam" id="PF01409"/>
    </source>
</evidence>
<dbReference type="Pfam" id="PF01409">
    <property type="entry name" value="tRNA-synt_2d"/>
    <property type="match status" value="1"/>
</dbReference>
<feature type="non-terminal residue" evidence="7">
    <location>
        <position position="238"/>
    </location>
</feature>
<dbReference type="InterPro" id="IPR002319">
    <property type="entry name" value="Phenylalanyl-tRNA_Synthase"/>
</dbReference>
<dbReference type="PANTHER" id="PTHR11538">
    <property type="entry name" value="PHENYLALANYL-TRNA SYNTHETASE"/>
    <property type="match status" value="1"/>
</dbReference>
<gene>
    <name evidence="7" type="ORF">PCOR1329_LOCUS31737</name>
</gene>
<organism evidence="7 8">
    <name type="scientific">Prorocentrum cordatum</name>
    <dbReference type="NCBI Taxonomy" id="2364126"/>
    <lineage>
        <taxon>Eukaryota</taxon>
        <taxon>Sar</taxon>
        <taxon>Alveolata</taxon>
        <taxon>Dinophyceae</taxon>
        <taxon>Prorocentrales</taxon>
        <taxon>Prorocentraceae</taxon>
        <taxon>Prorocentrum</taxon>
    </lineage>
</organism>
<keyword evidence="1" id="KW-0436">Ligase</keyword>
<proteinExistence type="predicted"/>
<keyword evidence="5" id="KW-0030">Aminoacyl-tRNA synthetase</keyword>
<dbReference type="PANTHER" id="PTHR11538:SF41">
    <property type="entry name" value="PHENYLALANINE--TRNA LIGASE, MITOCHONDRIAL"/>
    <property type="match status" value="1"/>
</dbReference>